<gene>
    <name evidence="2" type="primary">manZ</name>
    <name evidence="2" type="ORF">EJ065_6796</name>
</gene>
<accession>A0A410S2S9</accession>
<feature type="transmembrane region" description="Helical" evidence="1">
    <location>
        <begin position="112"/>
        <end position="132"/>
    </location>
</feature>
<reference evidence="2 3" key="1">
    <citation type="submission" date="2018-12" db="EMBL/GenBank/DDBJ databases">
        <title>Complete Genome Sequence of the Corallopyronin A producing Myxobacterium Corallococcus coralloides B035.</title>
        <authorList>
            <person name="Bouhired S.M."/>
            <person name="Rupp O."/>
            <person name="Blom J."/>
            <person name="Schaeberle T.F."/>
            <person name="Kehraus S."/>
            <person name="Schiefer A."/>
            <person name="Pfarr K."/>
            <person name="Goesmann A."/>
            <person name="Hoerauf A."/>
            <person name="Koenig G.M."/>
        </authorList>
    </citation>
    <scope>NUCLEOTIDE SEQUENCE [LARGE SCALE GENOMIC DNA]</scope>
    <source>
        <strain evidence="2 3">B035</strain>
    </source>
</reference>
<organism evidence="2 3">
    <name type="scientific">Corallococcus coralloides</name>
    <name type="common">Myxococcus coralloides</name>
    <dbReference type="NCBI Taxonomy" id="184914"/>
    <lineage>
        <taxon>Bacteria</taxon>
        <taxon>Pseudomonadati</taxon>
        <taxon>Myxococcota</taxon>
        <taxon>Myxococcia</taxon>
        <taxon>Myxococcales</taxon>
        <taxon>Cystobacterineae</taxon>
        <taxon>Myxococcaceae</taxon>
        <taxon>Corallococcus</taxon>
    </lineage>
</organism>
<feature type="transmembrane region" description="Helical" evidence="1">
    <location>
        <begin position="199"/>
        <end position="220"/>
    </location>
</feature>
<dbReference type="InterPro" id="IPR004704">
    <property type="entry name" value="PTS_IID_man"/>
</dbReference>
<dbReference type="GO" id="GO:0009401">
    <property type="term" value="P:phosphoenolpyruvate-dependent sugar phosphotransferase system"/>
    <property type="evidence" value="ECO:0007669"/>
    <property type="project" value="InterPro"/>
</dbReference>
<dbReference type="Proteomes" id="UP000288758">
    <property type="component" value="Chromosome"/>
</dbReference>
<evidence type="ECO:0000313" key="3">
    <source>
        <dbReference type="Proteomes" id="UP000288758"/>
    </source>
</evidence>
<dbReference type="PANTHER" id="PTHR32502:SF23">
    <property type="entry name" value="TRANSPORT PROTEIN, PTS SYSTEM"/>
    <property type="match status" value="1"/>
</dbReference>
<dbReference type="GO" id="GO:0005886">
    <property type="term" value="C:plasma membrane"/>
    <property type="evidence" value="ECO:0007669"/>
    <property type="project" value="TreeGrafter"/>
</dbReference>
<feature type="transmembrane region" description="Helical" evidence="1">
    <location>
        <begin position="138"/>
        <end position="164"/>
    </location>
</feature>
<keyword evidence="1" id="KW-1133">Transmembrane helix</keyword>
<dbReference type="PANTHER" id="PTHR32502">
    <property type="entry name" value="N-ACETYLGALACTOSAMINE PERMEASE II COMPONENT-RELATED"/>
    <property type="match status" value="1"/>
</dbReference>
<dbReference type="Pfam" id="PF03613">
    <property type="entry name" value="EIID-AGA"/>
    <property type="match status" value="1"/>
</dbReference>
<protein>
    <submittedName>
        <fullName evidence="2">PTS system mannose/fructose/sorbose family transporter subunit IID</fullName>
    </submittedName>
</protein>
<name>A0A410S2S9_CORCK</name>
<proteinExistence type="predicted"/>
<dbReference type="RefSeq" id="WP_164933376.1">
    <property type="nucleotide sequence ID" value="NZ_CP034669.1"/>
</dbReference>
<sequence>MTTPPPAPSVPAAAPAFPPVRLSRGTVLRVFLRSLFLQASWNPKGMQNLGLAYAVYPALERLYPPGPQREAAVRRHLVFFNTHPYVAAAIVGGVVNHEQKIARGEETPDRVVGFKAALMGPLAALGDGFFWLSLKPAVGGLCAAMVPLLGVWAVALFLVLYNLVHLLLRIRLYWLGLSLGDRLVEAVARVNLPAKGARLRGVAAASAGGLAAWLALSFGATAGGTWAPFLAVGCLAVGVLAYVLVNRRVPTYVVLYVAAGLACAAGAFL</sequence>
<feature type="transmembrane region" description="Helical" evidence="1">
    <location>
        <begin position="252"/>
        <end position="268"/>
    </location>
</feature>
<evidence type="ECO:0000256" key="1">
    <source>
        <dbReference type="SAM" id="Phobius"/>
    </source>
</evidence>
<keyword evidence="1" id="KW-0812">Transmembrane</keyword>
<dbReference type="InterPro" id="IPR050303">
    <property type="entry name" value="GatZ_KbaZ_carbometab"/>
</dbReference>
<keyword evidence="1" id="KW-0472">Membrane</keyword>
<dbReference type="EMBL" id="CP034669">
    <property type="protein sequence ID" value="QAT88321.1"/>
    <property type="molecule type" value="Genomic_DNA"/>
</dbReference>
<feature type="transmembrane region" description="Helical" evidence="1">
    <location>
        <begin position="226"/>
        <end position="245"/>
    </location>
</feature>
<dbReference type="PROSITE" id="PS51108">
    <property type="entry name" value="PTS_EIID"/>
    <property type="match status" value="1"/>
</dbReference>
<evidence type="ECO:0000313" key="2">
    <source>
        <dbReference type="EMBL" id="QAT88321.1"/>
    </source>
</evidence>
<dbReference type="AlphaFoldDB" id="A0A410S2S9"/>